<dbReference type="GO" id="GO:0000920">
    <property type="term" value="P:septum digestion after cytokinesis"/>
    <property type="evidence" value="ECO:0007669"/>
    <property type="project" value="EnsemblFungi"/>
</dbReference>
<dbReference type="InterPro" id="IPR026225">
    <property type="entry name" value="DSE2"/>
</dbReference>
<protein>
    <recommendedName>
        <fullName evidence="5">Protein DSE2</fullName>
    </recommendedName>
</protein>
<feature type="compositionally biased region" description="Polar residues" evidence="1">
    <location>
        <begin position="155"/>
        <end position="188"/>
    </location>
</feature>
<keyword evidence="2" id="KW-0732">Signal</keyword>
<gene>
    <name evidence="3" type="primary">KNAG0H03790</name>
    <name evidence="3" type="ordered locus">KNAG_0H03790</name>
</gene>
<feature type="signal peptide" evidence="2">
    <location>
        <begin position="1"/>
        <end position="22"/>
    </location>
</feature>
<dbReference type="OMA" id="TRVYPIT"/>
<feature type="compositionally biased region" description="Low complexity" evidence="1">
    <location>
        <begin position="97"/>
        <end position="142"/>
    </location>
</feature>
<evidence type="ECO:0008006" key="5">
    <source>
        <dbReference type="Google" id="ProtNLM"/>
    </source>
</evidence>
<dbReference type="GO" id="GO:0005576">
    <property type="term" value="C:extracellular region"/>
    <property type="evidence" value="ECO:0007669"/>
    <property type="project" value="EnsemblFungi"/>
</dbReference>
<dbReference type="AlphaFoldDB" id="J7RPW0"/>
<dbReference type="PRINTS" id="PR02066">
    <property type="entry name" value="DSEPROTEIN2"/>
</dbReference>
<sequence length="253" mass="26887">MKFNQTIINSLLFLVFTLTAAADGAARFITKDGVVYSYAVHTKTLQPARVIVSTRYYTKTHVREITLANNEIATTTEKTAVASTITSSIQGTGGSSATGTIETMSTPATSAPTVSTTESTSDSVEQTSSTTTSTPETNVQSTSRSVLYQTLRPPVSSSNAPAQTGMSRSTSTLSNVKPKTTSIPTKSALQSATHTTAAPVSTYNDNGTCYVYYEDDVSDSDYYSTAYITDPSQSVDAATTITSTRTRTVYKTL</sequence>
<feature type="chain" id="PRO_5003796148" description="Protein DSE2" evidence="2">
    <location>
        <begin position="23"/>
        <end position="253"/>
    </location>
</feature>
<keyword evidence="4" id="KW-1185">Reference proteome</keyword>
<proteinExistence type="predicted"/>
<accession>J7RPW0</accession>
<dbReference type="KEGG" id="kng:KNAG_0H03790"/>
<dbReference type="GO" id="GO:0007124">
    <property type="term" value="P:pseudohyphal growth"/>
    <property type="evidence" value="ECO:0007669"/>
    <property type="project" value="EnsemblFungi"/>
</dbReference>
<dbReference type="EMBL" id="HE978321">
    <property type="protein sequence ID" value="CCK71793.1"/>
    <property type="molecule type" value="Genomic_DNA"/>
</dbReference>
<dbReference type="HOGENOM" id="CLU_1031328_0_0_1"/>
<dbReference type="RefSeq" id="XP_022466038.1">
    <property type="nucleotide sequence ID" value="XM_022609664.1"/>
</dbReference>
<name>J7RPW0_HUIN7</name>
<dbReference type="Proteomes" id="UP000006310">
    <property type="component" value="Chromosome 8"/>
</dbReference>
<evidence type="ECO:0000313" key="4">
    <source>
        <dbReference type="Proteomes" id="UP000006310"/>
    </source>
</evidence>
<dbReference type="GeneID" id="34527525"/>
<evidence type="ECO:0000256" key="1">
    <source>
        <dbReference type="SAM" id="MobiDB-lite"/>
    </source>
</evidence>
<dbReference type="OrthoDB" id="4036676at2759"/>
<feature type="region of interest" description="Disordered" evidence="1">
    <location>
        <begin position="88"/>
        <end position="188"/>
    </location>
</feature>
<organism evidence="3 4">
    <name type="scientific">Huiozyma naganishii (strain ATCC MYA-139 / BCRC 22969 / CBS 8797 / KCTC 17520 / NBRC 10181 / NCYC 3082 / Yp74L-3)</name>
    <name type="common">Yeast</name>
    <name type="synonym">Kazachstania naganishii</name>
    <dbReference type="NCBI Taxonomy" id="1071383"/>
    <lineage>
        <taxon>Eukaryota</taxon>
        <taxon>Fungi</taxon>
        <taxon>Dikarya</taxon>
        <taxon>Ascomycota</taxon>
        <taxon>Saccharomycotina</taxon>
        <taxon>Saccharomycetes</taxon>
        <taxon>Saccharomycetales</taxon>
        <taxon>Saccharomycetaceae</taxon>
        <taxon>Huiozyma</taxon>
    </lineage>
</organism>
<evidence type="ECO:0000313" key="3">
    <source>
        <dbReference type="EMBL" id="CCK71793.1"/>
    </source>
</evidence>
<dbReference type="GO" id="GO:0005621">
    <property type="term" value="C:cellular bud scar"/>
    <property type="evidence" value="ECO:0007669"/>
    <property type="project" value="EnsemblFungi"/>
</dbReference>
<dbReference type="eggNOG" id="ENOG502S41K">
    <property type="taxonomic scope" value="Eukaryota"/>
</dbReference>
<reference evidence="3 4" key="1">
    <citation type="journal article" date="2011" name="Proc. Natl. Acad. Sci. U.S.A.">
        <title>Evolutionary erosion of yeast sex chromosomes by mating-type switching accidents.</title>
        <authorList>
            <person name="Gordon J.L."/>
            <person name="Armisen D."/>
            <person name="Proux-Wera E."/>
            <person name="Oheigeartaigh S.S."/>
            <person name="Byrne K.P."/>
            <person name="Wolfe K.H."/>
        </authorList>
    </citation>
    <scope>NUCLEOTIDE SEQUENCE [LARGE SCALE GENOMIC DNA]</scope>
    <source>
        <strain evidence="4">ATCC MYA-139 / BCRC 22969 / CBS 8797 / CCRC 22969 / KCTC 17520 / NBRC 10181 / NCYC 3082</strain>
    </source>
</reference>
<evidence type="ECO:0000256" key="2">
    <source>
        <dbReference type="SAM" id="SignalP"/>
    </source>
</evidence>
<reference evidence="4" key="2">
    <citation type="submission" date="2012-08" db="EMBL/GenBank/DDBJ databases">
        <title>Genome sequence of Kazachstania naganishii.</title>
        <authorList>
            <person name="Gordon J.L."/>
            <person name="Armisen D."/>
            <person name="Proux-Wera E."/>
            <person name="OhEigeartaigh S.S."/>
            <person name="Byrne K.P."/>
            <person name="Wolfe K.H."/>
        </authorList>
    </citation>
    <scope>NUCLEOTIDE SEQUENCE [LARGE SCALE GENOMIC DNA]</scope>
    <source>
        <strain evidence="4">ATCC MYA-139 / BCRC 22969 / CBS 8797 / CCRC 22969 / KCTC 17520 / NBRC 10181 / NCYC 3082</strain>
    </source>
</reference>